<keyword evidence="1" id="KW-0472">Membrane</keyword>
<keyword evidence="1" id="KW-0812">Transmembrane</keyword>
<feature type="transmembrane region" description="Helical" evidence="1">
    <location>
        <begin position="146"/>
        <end position="168"/>
    </location>
</feature>
<dbReference type="AlphaFoldDB" id="A0A812B2F2"/>
<keyword evidence="3" id="KW-1185">Reference proteome</keyword>
<comment type="caution">
    <text evidence="2">The sequence shown here is derived from an EMBL/GenBank/DDBJ whole genome shotgun (WGS) entry which is preliminary data.</text>
</comment>
<name>A0A812B2F2_ACAPH</name>
<organism evidence="2 3">
    <name type="scientific">Acanthosepion pharaonis</name>
    <name type="common">Pharaoh cuttlefish</name>
    <name type="synonym">Sepia pharaonis</name>
    <dbReference type="NCBI Taxonomy" id="158019"/>
    <lineage>
        <taxon>Eukaryota</taxon>
        <taxon>Metazoa</taxon>
        <taxon>Spiralia</taxon>
        <taxon>Lophotrochozoa</taxon>
        <taxon>Mollusca</taxon>
        <taxon>Cephalopoda</taxon>
        <taxon>Coleoidea</taxon>
        <taxon>Decapodiformes</taxon>
        <taxon>Sepiida</taxon>
        <taxon>Sepiina</taxon>
        <taxon>Sepiidae</taxon>
        <taxon>Acanthosepion</taxon>
    </lineage>
</organism>
<evidence type="ECO:0000313" key="2">
    <source>
        <dbReference type="EMBL" id="CAE1168529.1"/>
    </source>
</evidence>
<accession>A0A812B2F2</accession>
<dbReference type="Proteomes" id="UP000597762">
    <property type="component" value="Unassembled WGS sequence"/>
</dbReference>
<evidence type="ECO:0000256" key="1">
    <source>
        <dbReference type="SAM" id="Phobius"/>
    </source>
</evidence>
<feature type="transmembrane region" description="Helical" evidence="1">
    <location>
        <begin position="36"/>
        <end position="61"/>
    </location>
</feature>
<gene>
    <name evidence="2" type="ORF">SPHA_10085</name>
</gene>
<sequence>MCSPIQFSPFISSIFISTLSFYLYQLNSPHTRLITLSLFAFLTNFIFIHFHILLTILLISIPSFTQLRCGRICDHNCDCNTHKDDAVVGTRSPQFPQTPTFSSPSLSLSLSLSLLIVFKIFLSCKCSSLRAPSSSSHNFLTPSHQFFTYHFFPTLFFFYSIFLSIFFLAQYSSFYFLLHSFLIFIFYDIVFHAITYFHFLSEIHTICFFYFVLTLFINFSLLNLLFSLSLFLFSVIKTPLYYSSSILFIFPVFFTSYFPHNYIPFKYRLLLCSLCKFLSFTQFHP</sequence>
<feature type="transmembrane region" description="Helical" evidence="1">
    <location>
        <begin position="208"/>
        <end position="233"/>
    </location>
</feature>
<feature type="transmembrane region" description="Helical" evidence="1">
    <location>
        <begin position="6"/>
        <end position="24"/>
    </location>
</feature>
<protein>
    <submittedName>
        <fullName evidence="2">Uncharacterized protein</fullName>
    </submittedName>
</protein>
<feature type="transmembrane region" description="Helical" evidence="1">
    <location>
        <begin position="239"/>
        <end position="258"/>
    </location>
</feature>
<evidence type="ECO:0000313" key="3">
    <source>
        <dbReference type="Proteomes" id="UP000597762"/>
    </source>
</evidence>
<proteinExistence type="predicted"/>
<dbReference type="EMBL" id="CAHIKZ030000324">
    <property type="protein sequence ID" value="CAE1168529.1"/>
    <property type="molecule type" value="Genomic_DNA"/>
</dbReference>
<reference evidence="2" key="1">
    <citation type="submission" date="2021-01" db="EMBL/GenBank/DDBJ databases">
        <authorList>
            <person name="Li R."/>
            <person name="Bekaert M."/>
        </authorList>
    </citation>
    <scope>NUCLEOTIDE SEQUENCE</scope>
    <source>
        <strain evidence="2">Farmed</strain>
    </source>
</reference>
<feature type="transmembrane region" description="Helical" evidence="1">
    <location>
        <begin position="174"/>
        <end position="196"/>
    </location>
</feature>
<keyword evidence="1" id="KW-1133">Transmembrane helix</keyword>